<sequence>MFDMQEVKDVALYALGRPGALDTLHRISLCVVYDAPHIWADIASPRVCTRTQWLKEHGLQELPLPAVAAIVRPWEELPRDECPIERQKIASEIFAALES</sequence>
<gene>
    <name evidence="1" type="ORF">BD626DRAFT_572406</name>
</gene>
<dbReference type="Proteomes" id="UP000320762">
    <property type="component" value="Unassembled WGS sequence"/>
</dbReference>
<reference evidence="1 2" key="1">
    <citation type="journal article" date="2019" name="New Phytol.">
        <title>Comparative genomics reveals unique wood-decay strategies and fruiting body development in the Schizophyllaceae.</title>
        <authorList>
            <person name="Almasi E."/>
            <person name="Sahu N."/>
            <person name="Krizsan K."/>
            <person name="Balint B."/>
            <person name="Kovacs G.M."/>
            <person name="Kiss B."/>
            <person name="Cseklye J."/>
            <person name="Drula E."/>
            <person name="Henrissat B."/>
            <person name="Nagy I."/>
            <person name="Chovatia M."/>
            <person name="Adam C."/>
            <person name="LaButti K."/>
            <person name="Lipzen A."/>
            <person name="Riley R."/>
            <person name="Grigoriev I.V."/>
            <person name="Nagy L.G."/>
        </authorList>
    </citation>
    <scope>NUCLEOTIDE SEQUENCE [LARGE SCALE GENOMIC DNA]</scope>
    <source>
        <strain evidence="1 2">NL-1724</strain>
    </source>
</reference>
<comment type="caution">
    <text evidence="1">The sequence shown here is derived from an EMBL/GenBank/DDBJ whole genome shotgun (WGS) entry which is preliminary data.</text>
</comment>
<keyword evidence="2" id="KW-1185">Reference proteome</keyword>
<evidence type="ECO:0000313" key="1">
    <source>
        <dbReference type="EMBL" id="TRM59732.1"/>
    </source>
</evidence>
<evidence type="ECO:0000313" key="2">
    <source>
        <dbReference type="Proteomes" id="UP000320762"/>
    </source>
</evidence>
<dbReference type="EMBL" id="VDMD01000026">
    <property type="protein sequence ID" value="TRM59732.1"/>
    <property type="molecule type" value="Genomic_DNA"/>
</dbReference>
<protein>
    <submittedName>
        <fullName evidence="1">Uncharacterized protein</fullName>
    </submittedName>
</protein>
<name>A0A550C4M3_9AGAR</name>
<proteinExistence type="predicted"/>
<dbReference type="OrthoDB" id="3043804at2759"/>
<accession>A0A550C4M3</accession>
<organism evidence="1 2">
    <name type="scientific">Schizophyllum amplum</name>
    <dbReference type="NCBI Taxonomy" id="97359"/>
    <lineage>
        <taxon>Eukaryota</taxon>
        <taxon>Fungi</taxon>
        <taxon>Dikarya</taxon>
        <taxon>Basidiomycota</taxon>
        <taxon>Agaricomycotina</taxon>
        <taxon>Agaricomycetes</taxon>
        <taxon>Agaricomycetidae</taxon>
        <taxon>Agaricales</taxon>
        <taxon>Schizophyllaceae</taxon>
        <taxon>Schizophyllum</taxon>
    </lineage>
</organism>
<dbReference type="AlphaFoldDB" id="A0A550C4M3"/>